<dbReference type="Proteomes" id="UP000521676">
    <property type="component" value="Unassembled WGS sequence"/>
</dbReference>
<organism evidence="2 4">
    <name type="scientific">Candidatus Chlorohelix allophototropha</name>
    <dbReference type="NCBI Taxonomy" id="3003348"/>
    <lineage>
        <taxon>Bacteria</taxon>
        <taxon>Bacillati</taxon>
        <taxon>Chloroflexota</taxon>
        <taxon>Chloroflexia</taxon>
        <taxon>Candidatus Chloroheliales</taxon>
        <taxon>Candidatus Chloroheliaceae</taxon>
        <taxon>Candidatus Chlorohelix</taxon>
    </lineage>
</organism>
<dbReference type="EMBL" id="JACATZ010000001">
    <property type="protein sequence ID" value="NWJ46409.1"/>
    <property type="molecule type" value="Genomic_DNA"/>
</dbReference>
<dbReference type="PROSITE" id="PS50943">
    <property type="entry name" value="HTH_CROC1"/>
    <property type="match status" value="1"/>
</dbReference>
<dbReference type="Gene3D" id="1.10.260.40">
    <property type="entry name" value="lambda repressor-like DNA-binding domains"/>
    <property type="match status" value="1"/>
</dbReference>
<reference evidence="2 4" key="1">
    <citation type="submission" date="2020-06" db="EMBL/GenBank/DDBJ databases">
        <title>Anoxygenic phototrophic Chloroflexota member uses a Type I reaction center.</title>
        <authorList>
            <person name="Tsuji J.M."/>
            <person name="Shaw N.A."/>
            <person name="Nagashima S."/>
            <person name="Venkiteswaran J."/>
            <person name="Schiff S.L."/>
            <person name="Hanada S."/>
            <person name="Tank M."/>
            <person name="Neufeld J.D."/>
        </authorList>
    </citation>
    <scope>NUCLEOTIDE SEQUENCE [LARGE SCALE GENOMIC DNA]</scope>
    <source>
        <strain evidence="2">L227-S17</strain>
    </source>
</reference>
<feature type="domain" description="HTH cro/C1-type" evidence="1">
    <location>
        <begin position="19"/>
        <end position="73"/>
    </location>
</feature>
<dbReference type="AlphaFoldDB" id="A0A8T7M258"/>
<proteinExistence type="predicted"/>
<evidence type="ECO:0000313" key="4">
    <source>
        <dbReference type="Proteomes" id="UP000521676"/>
    </source>
</evidence>
<reference evidence="3" key="2">
    <citation type="journal article" date="2024" name="Nature">
        <title>Anoxygenic phototroph of the Chloroflexota uses a type I reaction centre.</title>
        <authorList>
            <person name="Tsuji J.M."/>
            <person name="Shaw N.A."/>
            <person name="Nagashima S."/>
            <person name="Venkiteswaran J.J."/>
            <person name="Schiff S.L."/>
            <person name="Watanabe T."/>
            <person name="Fukui M."/>
            <person name="Hanada S."/>
            <person name="Tank M."/>
            <person name="Neufeld J.D."/>
        </authorList>
    </citation>
    <scope>NUCLEOTIDE SEQUENCE</scope>
    <source>
        <strain evidence="3">L227-S17</strain>
    </source>
</reference>
<dbReference type="Pfam" id="PF01381">
    <property type="entry name" value="HTH_3"/>
    <property type="match status" value="1"/>
</dbReference>
<keyword evidence="5" id="KW-1185">Reference proteome</keyword>
<dbReference type="Proteomes" id="UP001431572">
    <property type="component" value="Chromosome 1"/>
</dbReference>
<evidence type="ECO:0000313" key="3">
    <source>
        <dbReference type="EMBL" id="WJW65778.1"/>
    </source>
</evidence>
<protein>
    <submittedName>
        <fullName evidence="3">Helix-turn-helix domain-containing protein</fullName>
    </submittedName>
    <submittedName>
        <fullName evidence="2">Helix-turn-helix transcriptional regulator</fullName>
    </submittedName>
</protein>
<dbReference type="SUPFAM" id="SSF47413">
    <property type="entry name" value="lambda repressor-like DNA-binding domains"/>
    <property type="match status" value="1"/>
</dbReference>
<sequence>MNSDNQKDVSPKDAIRLWVQKKMLEQNLGVNQLAEYSEISSGAISNLLNGKRLPAPKTLTKLAQYFKHDPDHLLALAGYRSSVRPEDSRNNILNPDLRTLVTAETLNNIAPQYQRAVVAVIQTGLKDKPVTNGKKVG</sequence>
<dbReference type="SMART" id="SM00530">
    <property type="entry name" value="HTH_XRE"/>
    <property type="match status" value="1"/>
</dbReference>
<gene>
    <name evidence="2" type="ORF">HXX08_11070</name>
    <name evidence="3" type="ORF">OZ401_001557</name>
</gene>
<evidence type="ECO:0000313" key="2">
    <source>
        <dbReference type="EMBL" id="NWJ46409.1"/>
    </source>
</evidence>
<accession>A0A8T7M258</accession>
<dbReference type="GO" id="GO:0003677">
    <property type="term" value="F:DNA binding"/>
    <property type="evidence" value="ECO:0007669"/>
    <property type="project" value="InterPro"/>
</dbReference>
<dbReference type="InterPro" id="IPR010982">
    <property type="entry name" value="Lambda_DNA-bd_dom_sf"/>
</dbReference>
<dbReference type="RefSeq" id="WP_341467663.1">
    <property type="nucleotide sequence ID" value="NZ_CP128399.1"/>
</dbReference>
<dbReference type="CDD" id="cd00093">
    <property type="entry name" value="HTH_XRE"/>
    <property type="match status" value="1"/>
</dbReference>
<dbReference type="EMBL" id="CP128399">
    <property type="protein sequence ID" value="WJW65778.1"/>
    <property type="molecule type" value="Genomic_DNA"/>
</dbReference>
<dbReference type="InterPro" id="IPR001387">
    <property type="entry name" value="Cro/C1-type_HTH"/>
</dbReference>
<evidence type="ECO:0000313" key="5">
    <source>
        <dbReference type="Proteomes" id="UP001431572"/>
    </source>
</evidence>
<evidence type="ECO:0000259" key="1">
    <source>
        <dbReference type="PROSITE" id="PS50943"/>
    </source>
</evidence>
<name>A0A8T7M258_9CHLR</name>